<sequence>MVVETRDNIVIRLLLFGLLLFGSWYAYEEYIDKENSQSFLKTVKTEIDTMIESPEFKNTIEELAGGISDLAEGLEERLKDFSQNEQQTVPSDVEKPDLETPTEQTFSIHNIEVGDSKEEVEEVLGTAKRSSFNEYDIEWHAYHENYQNFVMVAYDENNTAAALYTNQDLLSSTKNITFKSDKQAVRNQLGEPITKIRKGLTYYQFQENSDYDVFFIDHNYVTVFYDKHENNTVTAIQIISEALEQSKRSFYTDGSESLKIGFEYQLFDLTNAARVQHGLNILTWDEAVKETARKHSKDMAENNYFDHTNLEGQSPFDRMKEDNIRYIAAGENLAAGQFSSIFAHEGLMNSLGHRKNILHDDFEFLGVGVAFNENAQPYYTENFFAK</sequence>
<reference evidence="5 6" key="1">
    <citation type="submission" date="2018-07" db="EMBL/GenBank/DDBJ databases">
        <title>Lottiidibacillus patelloidae gen. nov., sp. nov., isolated from the intestinal tract of a marine limpet and the reclassification of B. taeanensis BH030017T, B. algicola KMM 3737T and B. hwajinpoensis SW-72T as genus Lottiidibacillus.</title>
        <authorList>
            <person name="Liu R."/>
            <person name="Huang Z."/>
        </authorList>
    </citation>
    <scope>NUCLEOTIDE SEQUENCE [LARGE SCALE GENOMIC DNA]</scope>
    <source>
        <strain evidence="5 6">BH030017</strain>
    </source>
</reference>
<proteinExistence type="predicted"/>
<dbReference type="Pfam" id="PF00188">
    <property type="entry name" value="CAP"/>
    <property type="match status" value="1"/>
</dbReference>
<dbReference type="SUPFAM" id="SSF55797">
    <property type="entry name" value="PR-1-like"/>
    <property type="match status" value="1"/>
</dbReference>
<keyword evidence="2" id="KW-1133">Transmembrane helix</keyword>
<dbReference type="PANTHER" id="PTHR31157">
    <property type="entry name" value="SCP DOMAIN-CONTAINING PROTEIN"/>
    <property type="match status" value="1"/>
</dbReference>
<dbReference type="OrthoDB" id="9783944at2"/>
<accession>A0A366Y167</accession>
<keyword evidence="5" id="KW-0645">Protease</keyword>
<keyword evidence="6" id="KW-1185">Reference proteome</keyword>
<evidence type="ECO:0000313" key="5">
    <source>
        <dbReference type="EMBL" id="RBW70164.1"/>
    </source>
</evidence>
<name>A0A366Y167_9BACI</name>
<dbReference type="InterPro" id="IPR035940">
    <property type="entry name" value="CAP_sf"/>
</dbReference>
<dbReference type="InterPro" id="IPR029410">
    <property type="entry name" value="CAP_assoc"/>
</dbReference>
<feature type="transmembrane region" description="Helical" evidence="2">
    <location>
        <begin position="9"/>
        <end position="27"/>
    </location>
</feature>
<protein>
    <submittedName>
        <fullName evidence="5">Serine protease</fullName>
    </submittedName>
</protein>
<evidence type="ECO:0000256" key="1">
    <source>
        <dbReference type="SAM" id="MobiDB-lite"/>
    </source>
</evidence>
<keyword evidence="5" id="KW-0378">Hydrolase</keyword>
<feature type="domain" description="SCP" evidence="3">
    <location>
        <begin position="267"/>
        <end position="380"/>
    </location>
</feature>
<dbReference type="EMBL" id="QOCW01000006">
    <property type="protein sequence ID" value="RBW70164.1"/>
    <property type="molecule type" value="Genomic_DNA"/>
</dbReference>
<dbReference type="GO" id="GO:0008233">
    <property type="term" value="F:peptidase activity"/>
    <property type="evidence" value="ECO:0007669"/>
    <property type="project" value="UniProtKB-KW"/>
</dbReference>
<dbReference type="CDD" id="cd05379">
    <property type="entry name" value="CAP_bacterial"/>
    <property type="match status" value="1"/>
</dbReference>
<evidence type="ECO:0000256" key="2">
    <source>
        <dbReference type="SAM" id="Phobius"/>
    </source>
</evidence>
<evidence type="ECO:0000259" key="4">
    <source>
        <dbReference type="Pfam" id="PF14504"/>
    </source>
</evidence>
<organism evidence="5 6">
    <name type="scientific">Bacillus taeanensis</name>
    <dbReference type="NCBI Taxonomy" id="273032"/>
    <lineage>
        <taxon>Bacteria</taxon>
        <taxon>Bacillati</taxon>
        <taxon>Bacillota</taxon>
        <taxon>Bacilli</taxon>
        <taxon>Bacillales</taxon>
        <taxon>Bacillaceae</taxon>
        <taxon>Bacillus</taxon>
    </lineage>
</organism>
<feature type="domain" description="CAP-associated" evidence="4">
    <location>
        <begin position="114"/>
        <end position="249"/>
    </location>
</feature>
<dbReference type="Proteomes" id="UP000253314">
    <property type="component" value="Unassembled WGS sequence"/>
</dbReference>
<dbReference type="Pfam" id="PF14504">
    <property type="entry name" value="CAP_assoc_N"/>
    <property type="match status" value="1"/>
</dbReference>
<dbReference type="PANTHER" id="PTHR31157:SF1">
    <property type="entry name" value="SCP DOMAIN-CONTAINING PROTEIN"/>
    <property type="match status" value="1"/>
</dbReference>
<evidence type="ECO:0000259" key="3">
    <source>
        <dbReference type="Pfam" id="PF00188"/>
    </source>
</evidence>
<comment type="caution">
    <text evidence="5">The sequence shown here is derived from an EMBL/GenBank/DDBJ whole genome shotgun (WGS) entry which is preliminary data.</text>
</comment>
<dbReference type="InterPro" id="IPR014044">
    <property type="entry name" value="CAP_dom"/>
</dbReference>
<dbReference type="AlphaFoldDB" id="A0A366Y167"/>
<feature type="region of interest" description="Disordered" evidence="1">
    <location>
        <begin position="82"/>
        <end position="101"/>
    </location>
</feature>
<keyword evidence="2" id="KW-0472">Membrane</keyword>
<gene>
    <name evidence="5" type="ORF">DS031_08220</name>
</gene>
<dbReference type="Gene3D" id="3.40.33.10">
    <property type="entry name" value="CAP"/>
    <property type="match status" value="1"/>
</dbReference>
<keyword evidence="2" id="KW-0812">Transmembrane</keyword>
<dbReference type="GO" id="GO:0006508">
    <property type="term" value="P:proteolysis"/>
    <property type="evidence" value="ECO:0007669"/>
    <property type="project" value="UniProtKB-KW"/>
</dbReference>
<evidence type="ECO:0000313" key="6">
    <source>
        <dbReference type="Proteomes" id="UP000253314"/>
    </source>
</evidence>